<dbReference type="PANTHER" id="PTHR30283">
    <property type="entry name" value="PEROXIDE STRESS RESPONSE PROTEIN YAAA"/>
    <property type="match status" value="1"/>
</dbReference>
<gene>
    <name evidence="2" type="ORF">IWT140_02185</name>
</gene>
<dbReference type="Pfam" id="PF03883">
    <property type="entry name" value="H2O2_YaaD"/>
    <property type="match status" value="1"/>
</dbReference>
<dbReference type="AlphaFoldDB" id="A0A1Z5IRY8"/>
<dbReference type="Proteomes" id="UP000198430">
    <property type="component" value="Unassembled WGS sequence"/>
</dbReference>
<evidence type="ECO:0000256" key="1">
    <source>
        <dbReference type="HAMAP-Rule" id="MF_00652"/>
    </source>
</evidence>
<dbReference type="GO" id="GO:0033194">
    <property type="term" value="P:response to hydroperoxide"/>
    <property type="evidence" value="ECO:0007669"/>
    <property type="project" value="TreeGrafter"/>
</dbReference>
<evidence type="ECO:0000313" key="2">
    <source>
        <dbReference type="EMBL" id="GAX04543.1"/>
    </source>
</evidence>
<dbReference type="PANTHER" id="PTHR30283:SF4">
    <property type="entry name" value="PEROXIDE STRESS RESISTANCE PROTEIN YAAA"/>
    <property type="match status" value="1"/>
</dbReference>
<evidence type="ECO:0000313" key="3">
    <source>
        <dbReference type="Proteomes" id="UP000198430"/>
    </source>
</evidence>
<keyword evidence="3" id="KW-1185">Reference proteome</keyword>
<name>A0A1Z5IRY8_9LACO</name>
<protein>
    <recommendedName>
        <fullName evidence="1">UPF0246 protein IWT140_02185</fullName>
    </recommendedName>
</protein>
<sequence>MKIIIAPTKKMVVNTNDFDIQGLPVYIEETRQVLKKMRTFTYDQAKAMWHCSDKLARSNYTWLQELDLDTQLTPAILGYTGIQYQYMAPDLFTAPALAYVQANLRILSGFYGILRPFDGVVPYRLEMQSAIQVAGSRNLYEFWGNRLYQALRFNDGPVLNLASQEYAKTITPFLQPNDRMINVVFGSEVNGKLKIKATLAKMARGEMVRYLAENNVHDVSAVTHFDHPDWHFDSDRSTADQLVFVNNERQH</sequence>
<dbReference type="GO" id="GO:0005829">
    <property type="term" value="C:cytosol"/>
    <property type="evidence" value="ECO:0007669"/>
    <property type="project" value="TreeGrafter"/>
</dbReference>
<comment type="similarity">
    <text evidence="1">Belongs to the UPF0246 family.</text>
</comment>
<organism evidence="2 3">
    <name type="scientific">Secundilactobacillus pentosiphilus</name>
    <dbReference type="NCBI Taxonomy" id="1714682"/>
    <lineage>
        <taxon>Bacteria</taxon>
        <taxon>Bacillati</taxon>
        <taxon>Bacillota</taxon>
        <taxon>Bacilli</taxon>
        <taxon>Lactobacillales</taxon>
        <taxon>Lactobacillaceae</taxon>
        <taxon>Secundilactobacillus</taxon>
    </lineage>
</organism>
<comment type="caution">
    <text evidence="2">The sequence shown here is derived from an EMBL/GenBank/DDBJ whole genome shotgun (WGS) entry which is preliminary data.</text>
</comment>
<dbReference type="HAMAP" id="MF_00652">
    <property type="entry name" value="UPF0246"/>
    <property type="match status" value="1"/>
</dbReference>
<dbReference type="NCBIfam" id="NF002543">
    <property type="entry name" value="PRK02101.1-4"/>
    <property type="match status" value="1"/>
</dbReference>
<dbReference type="InterPro" id="IPR005583">
    <property type="entry name" value="YaaA"/>
</dbReference>
<dbReference type="EMBL" id="BCMH01000022">
    <property type="protein sequence ID" value="GAX04543.1"/>
    <property type="molecule type" value="Genomic_DNA"/>
</dbReference>
<dbReference type="RefSeq" id="WP_089089495.1">
    <property type="nucleotide sequence ID" value="NZ_BCMH01000022.1"/>
</dbReference>
<reference evidence="2 3" key="1">
    <citation type="submission" date="2015-11" db="EMBL/GenBank/DDBJ databases">
        <title>Draft genome sequences of new species of the genus Lactobacillus isolated from orchardgrass silage.</title>
        <authorList>
            <person name="Tohno M."/>
            <person name="Tanizawa Y."/>
            <person name="Arita M."/>
        </authorList>
    </citation>
    <scope>NUCLEOTIDE SEQUENCE [LARGE SCALE GENOMIC DNA]</scope>
    <source>
        <strain evidence="2 3">IWT140</strain>
    </source>
</reference>
<proteinExistence type="inferred from homology"/>
<accession>A0A1Z5IRY8</accession>